<keyword evidence="2" id="KW-1185">Reference proteome</keyword>
<sequence length="82" mass="9498">MFFSPWRSMLSALVARPLLTEEMPANGFEERRTETELHQLYSLLSGQLLDAIVDRIKRLECSASLMQGLSECFERQHCLRLP</sequence>
<gene>
    <name evidence="1" type="ORF">L6452_19641</name>
</gene>
<accession>A0ACB9BAZ0</accession>
<comment type="caution">
    <text evidence="1">The sequence shown here is derived from an EMBL/GenBank/DDBJ whole genome shotgun (WGS) entry which is preliminary data.</text>
</comment>
<proteinExistence type="predicted"/>
<organism evidence="1 2">
    <name type="scientific">Arctium lappa</name>
    <name type="common">Greater burdock</name>
    <name type="synonym">Lappa major</name>
    <dbReference type="NCBI Taxonomy" id="4217"/>
    <lineage>
        <taxon>Eukaryota</taxon>
        <taxon>Viridiplantae</taxon>
        <taxon>Streptophyta</taxon>
        <taxon>Embryophyta</taxon>
        <taxon>Tracheophyta</taxon>
        <taxon>Spermatophyta</taxon>
        <taxon>Magnoliopsida</taxon>
        <taxon>eudicotyledons</taxon>
        <taxon>Gunneridae</taxon>
        <taxon>Pentapetalae</taxon>
        <taxon>asterids</taxon>
        <taxon>campanulids</taxon>
        <taxon>Asterales</taxon>
        <taxon>Asteraceae</taxon>
        <taxon>Carduoideae</taxon>
        <taxon>Cardueae</taxon>
        <taxon>Arctiinae</taxon>
        <taxon>Arctium</taxon>
    </lineage>
</organism>
<evidence type="ECO:0000313" key="2">
    <source>
        <dbReference type="Proteomes" id="UP001055879"/>
    </source>
</evidence>
<protein>
    <submittedName>
        <fullName evidence="1">Uncharacterized protein</fullName>
    </submittedName>
</protein>
<name>A0ACB9BAZ0_ARCLA</name>
<evidence type="ECO:0000313" key="1">
    <source>
        <dbReference type="EMBL" id="KAI3718758.1"/>
    </source>
</evidence>
<reference evidence="1 2" key="2">
    <citation type="journal article" date="2022" name="Mol. Ecol. Resour.">
        <title>The genomes of chicory, endive, great burdock and yacon provide insights into Asteraceae paleo-polyploidization history and plant inulin production.</title>
        <authorList>
            <person name="Fan W."/>
            <person name="Wang S."/>
            <person name="Wang H."/>
            <person name="Wang A."/>
            <person name="Jiang F."/>
            <person name="Liu H."/>
            <person name="Zhao H."/>
            <person name="Xu D."/>
            <person name="Zhang Y."/>
        </authorList>
    </citation>
    <scope>NUCLEOTIDE SEQUENCE [LARGE SCALE GENOMIC DNA]</scope>
    <source>
        <strain evidence="2">cv. Niubang</strain>
    </source>
</reference>
<dbReference type="Proteomes" id="UP001055879">
    <property type="component" value="Linkage Group LG06"/>
</dbReference>
<dbReference type="EMBL" id="CM042052">
    <property type="protein sequence ID" value="KAI3718758.1"/>
    <property type="molecule type" value="Genomic_DNA"/>
</dbReference>
<reference evidence="2" key="1">
    <citation type="journal article" date="2022" name="Mol. Ecol. Resour.">
        <title>The genomes of chicory, endive, great burdock and yacon provide insights into Asteraceae palaeo-polyploidization history and plant inulin production.</title>
        <authorList>
            <person name="Fan W."/>
            <person name="Wang S."/>
            <person name="Wang H."/>
            <person name="Wang A."/>
            <person name="Jiang F."/>
            <person name="Liu H."/>
            <person name="Zhao H."/>
            <person name="Xu D."/>
            <person name="Zhang Y."/>
        </authorList>
    </citation>
    <scope>NUCLEOTIDE SEQUENCE [LARGE SCALE GENOMIC DNA]</scope>
    <source>
        <strain evidence="2">cv. Niubang</strain>
    </source>
</reference>